<dbReference type="PANTHER" id="PTHR32347">
    <property type="entry name" value="EFFLUX SYSTEM COMPONENT YKNX-RELATED"/>
    <property type="match status" value="1"/>
</dbReference>
<feature type="signal peptide" evidence="6">
    <location>
        <begin position="1"/>
        <end position="22"/>
    </location>
</feature>
<feature type="region of interest" description="Disordered" evidence="5">
    <location>
        <begin position="352"/>
        <end position="426"/>
    </location>
</feature>
<dbReference type="EMBL" id="JBHUEH010000006">
    <property type="protein sequence ID" value="MFD1884229.1"/>
    <property type="molecule type" value="Genomic_DNA"/>
</dbReference>
<evidence type="ECO:0000256" key="3">
    <source>
        <dbReference type="ARBA" id="ARBA00023054"/>
    </source>
</evidence>
<evidence type="ECO:0000313" key="8">
    <source>
        <dbReference type="EMBL" id="MFD1884229.1"/>
    </source>
</evidence>
<evidence type="ECO:0000256" key="1">
    <source>
        <dbReference type="ARBA" id="ARBA00004196"/>
    </source>
</evidence>
<dbReference type="Gene3D" id="6.20.50.140">
    <property type="match status" value="1"/>
</dbReference>
<feature type="compositionally biased region" description="Polar residues" evidence="5">
    <location>
        <begin position="352"/>
        <end position="373"/>
    </location>
</feature>
<comment type="subcellular location">
    <subcellularLocation>
        <location evidence="1">Cell envelope</location>
    </subcellularLocation>
</comment>
<evidence type="ECO:0000259" key="7">
    <source>
        <dbReference type="Pfam" id="PF25990"/>
    </source>
</evidence>
<dbReference type="Gene3D" id="2.40.50.100">
    <property type="match status" value="1"/>
</dbReference>
<dbReference type="InterPro" id="IPR006143">
    <property type="entry name" value="RND_pump_MFP"/>
</dbReference>
<evidence type="ECO:0000313" key="9">
    <source>
        <dbReference type="Proteomes" id="UP001597233"/>
    </source>
</evidence>
<protein>
    <submittedName>
        <fullName evidence="8">Efflux RND transporter periplasmic adaptor subunit</fullName>
    </submittedName>
</protein>
<dbReference type="Gene3D" id="2.40.30.170">
    <property type="match status" value="1"/>
</dbReference>
<dbReference type="SUPFAM" id="SSF111369">
    <property type="entry name" value="HlyD-like secretion proteins"/>
    <property type="match status" value="1"/>
</dbReference>
<comment type="caution">
    <text evidence="8">The sequence shown here is derived from an EMBL/GenBank/DDBJ whole genome shotgun (WGS) entry which is preliminary data.</text>
</comment>
<dbReference type="InterPro" id="IPR058636">
    <property type="entry name" value="Beta-barrel_YknX"/>
</dbReference>
<dbReference type="NCBIfam" id="TIGR01730">
    <property type="entry name" value="RND_mfp"/>
    <property type="match status" value="1"/>
</dbReference>
<gene>
    <name evidence="8" type="ORF">ACFSC9_01660</name>
</gene>
<reference evidence="9" key="1">
    <citation type="journal article" date="2019" name="Int. J. Syst. Evol. Microbiol.">
        <title>The Global Catalogue of Microorganisms (GCM) 10K type strain sequencing project: providing services to taxonomists for standard genome sequencing and annotation.</title>
        <authorList>
            <consortium name="The Broad Institute Genomics Platform"/>
            <consortium name="The Broad Institute Genome Sequencing Center for Infectious Disease"/>
            <person name="Wu L."/>
            <person name="Ma J."/>
        </authorList>
    </citation>
    <scope>NUCLEOTIDE SEQUENCE [LARGE SCALE GENOMIC DNA]</scope>
    <source>
        <strain evidence="9">CCUG 54950</strain>
    </source>
</reference>
<sequence length="426" mass="44429">MHNKKKIWITVAVVAALAAASAAVYLLWPKQAPETVIDATPSIAVQKGEITVLIKGSGAVKATNQTIVYTEQEGTVRAVNGKLNERVKKGQVLVTYKPKDNTKDVTQQQNTLKQQQTDLHDKQEQYKQQMMDNAAQTDLDSTRQAIEKAKDDIATTQTEIARLLKEQAPPASLLAPSDGTITKVSVFSGSATSAGAEAFTIVNYRDLSATIQVDEMEILKVRQGMKATLSLDALPDQTFTGHVSTIANEGSAKNGVSTFGVTIHLDDPGNIKAGMSAQASILVQHKQNILVLPIESVIQQGNRYVVNKLSSTGGATSASSPSTAEQAVTVGIHDQSQVEIVNGLKEGELVSLPSSDMSGLSPSTDTANQSVGGFTSDSSATTDSSTSTSGTTDSTSSTSGSTSSSDTSNTSTGGSDSNNSSSGGAS</sequence>
<name>A0ABW4RDA7_9BACL</name>
<dbReference type="Pfam" id="PF25990">
    <property type="entry name" value="Beta-barrel_YknX"/>
    <property type="match status" value="1"/>
</dbReference>
<dbReference type="InterPro" id="IPR050465">
    <property type="entry name" value="UPF0194_transport"/>
</dbReference>
<proteinExistence type="inferred from homology"/>
<accession>A0ABW4RDA7</accession>
<dbReference type="Proteomes" id="UP001597233">
    <property type="component" value="Unassembled WGS sequence"/>
</dbReference>
<keyword evidence="3 4" id="KW-0175">Coiled coil</keyword>
<feature type="domain" description="YknX-like beta-barrel" evidence="7">
    <location>
        <begin position="210"/>
        <end position="280"/>
    </location>
</feature>
<keyword evidence="6" id="KW-0732">Signal</keyword>
<feature type="compositionally biased region" description="Low complexity" evidence="5">
    <location>
        <begin position="375"/>
        <end position="426"/>
    </location>
</feature>
<evidence type="ECO:0000256" key="2">
    <source>
        <dbReference type="ARBA" id="ARBA00009477"/>
    </source>
</evidence>
<feature type="chain" id="PRO_5047266259" evidence="6">
    <location>
        <begin position="23"/>
        <end position="426"/>
    </location>
</feature>
<comment type="similarity">
    <text evidence="2">Belongs to the membrane fusion protein (MFP) (TC 8.A.1) family.</text>
</comment>
<evidence type="ECO:0000256" key="4">
    <source>
        <dbReference type="SAM" id="Coils"/>
    </source>
</evidence>
<organism evidence="8 9">
    <name type="scientific">Paenibacillus wenxiniae</name>
    <dbReference type="NCBI Taxonomy" id="1636843"/>
    <lineage>
        <taxon>Bacteria</taxon>
        <taxon>Bacillati</taxon>
        <taxon>Bacillota</taxon>
        <taxon>Bacilli</taxon>
        <taxon>Bacillales</taxon>
        <taxon>Paenibacillaceae</taxon>
        <taxon>Paenibacillus</taxon>
    </lineage>
</organism>
<dbReference type="RefSeq" id="WP_347326905.1">
    <property type="nucleotide sequence ID" value="NZ_JBCGUH010000017.1"/>
</dbReference>
<evidence type="ECO:0000256" key="6">
    <source>
        <dbReference type="SAM" id="SignalP"/>
    </source>
</evidence>
<keyword evidence="9" id="KW-1185">Reference proteome</keyword>
<evidence type="ECO:0000256" key="5">
    <source>
        <dbReference type="SAM" id="MobiDB-lite"/>
    </source>
</evidence>
<feature type="coiled-coil region" evidence="4">
    <location>
        <begin position="105"/>
        <end position="166"/>
    </location>
</feature>